<reference evidence="1" key="2">
    <citation type="submission" date="2020-11" db="EMBL/GenBank/DDBJ databases">
        <authorList>
            <person name="McCartney M.A."/>
            <person name="Auch B."/>
            <person name="Kono T."/>
            <person name="Mallez S."/>
            <person name="Becker A."/>
            <person name="Gohl D.M."/>
            <person name="Silverstein K.A.T."/>
            <person name="Koren S."/>
            <person name="Bechman K.B."/>
            <person name="Herman A."/>
            <person name="Abrahante J.E."/>
            <person name="Garbe J."/>
        </authorList>
    </citation>
    <scope>NUCLEOTIDE SEQUENCE</scope>
    <source>
        <strain evidence="1">Duluth1</strain>
        <tissue evidence="1">Whole animal</tissue>
    </source>
</reference>
<evidence type="ECO:0000313" key="2">
    <source>
        <dbReference type="Proteomes" id="UP000828390"/>
    </source>
</evidence>
<comment type="caution">
    <text evidence="1">The sequence shown here is derived from an EMBL/GenBank/DDBJ whole genome shotgun (WGS) entry which is preliminary data.</text>
</comment>
<sequence length="110" mass="11844">MFVAKEIQSGWFTLHKLANMRRSGVGKPRPLLDQEKLDLLRGAGSALPLVGTLQTPSSEKILSDEGAGRAPGIPGGLHVARGGALIDFRIPEWRLCSCCAYADQFLADLI</sequence>
<name>A0A9D4G8Z7_DREPO</name>
<reference evidence="1" key="1">
    <citation type="journal article" date="2019" name="bioRxiv">
        <title>The Genome of the Zebra Mussel, Dreissena polymorpha: A Resource for Invasive Species Research.</title>
        <authorList>
            <person name="McCartney M.A."/>
            <person name="Auch B."/>
            <person name="Kono T."/>
            <person name="Mallez S."/>
            <person name="Zhang Y."/>
            <person name="Obille A."/>
            <person name="Becker A."/>
            <person name="Abrahante J.E."/>
            <person name="Garbe J."/>
            <person name="Badalamenti J.P."/>
            <person name="Herman A."/>
            <person name="Mangelson H."/>
            <person name="Liachko I."/>
            <person name="Sullivan S."/>
            <person name="Sone E.D."/>
            <person name="Koren S."/>
            <person name="Silverstein K.A.T."/>
            <person name="Beckman K.B."/>
            <person name="Gohl D.M."/>
        </authorList>
    </citation>
    <scope>NUCLEOTIDE SEQUENCE</scope>
    <source>
        <strain evidence="1">Duluth1</strain>
        <tissue evidence="1">Whole animal</tissue>
    </source>
</reference>
<keyword evidence="2" id="KW-1185">Reference proteome</keyword>
<dbReference type="EMBL" id="JAIWYP010000006">
    <property type="protein sequence ID" value="KAH3812740.1"/>
    <property type="molecule type" value="Genomic_DNA"/>
</dbReference>
<dbReference type="Proteomes" id="UP000828390">
    <property type="component" value="Unassembled WGS sequence"/>
</dbReference>
<evidence type="ECO:0000313" key="1">
    <source>
        <dbReference type="EMBL" id="KAH3812740.1"/>
    </source>
</evidence>
<accession>A0A9D4G8Z7</accession>
<organism evidence="1 2">
    <name type="scientific">Dreissena polymorpha</name>
    <name type="common">Zebra mussel</name>
    <name type="synonym">Mytilus polymorpha</name>
    <dbReference type="NCBI Taxonomy" id="45954"/>
    <lineage>
        <taxon>Eukaryota</taxon>
        <taxon>Metazoa</taxon>
        <taxon>Spiralia</taxon>
        <taxon>Lophotrochozoa</taxon>
        <taxon>Mollusca</taxon>
        <taxon>Bivalvia</taxon>
        <taxon>Autobranchia</taxon>
        <taxon>Heteroconchia</taxon>
        <taxon>Euheterodonta</taxon>
        <taxon>Imparidentia</taxon>
        <taxon>Neoheterodontei</taxon>
        <taxon>Myida</taxon>
        <taxon>Dreissenoidea</taxon>
        <taxon>Dreissenidae</taxon>
        <taxon>Dreissena</taxon>
    </lineage>
</organism>
<dbReference type="AlphaFoldDB" id="A0A9D4G8Z7"/>
<proteinExistence type="predicted"/>
<protein>
    <submittedName>
        <fullName evidence="1">Uncharacterized protein</fullName>
    </submittedName>
</protein>
<gene>
    <name evidence="1" type="ORF">DPMN_141179</name>
</gene>